<organism evidence="1 2">
    <name type="scientific">Nelumbo nucifera</name>
    <name type="common">Sacred lotus</name>
    <dbReference type="NCBI Taxonomy" id="4432"/>
    <lineage>
        <taxon>Eukaryota</taxon>
        <taxon>Viridiplantae</taxon>
        <taxon>Streptophyta</taxon>
        <taxon>Embryophyta</taxon>
        <taxon>Tracheophyta</taxon>
        <taxon>Spermatophyta</taxon>
        <taxon>Magnoliopsida</taxon>
        <taxon>Proteales</taxon>
        <taxon>Nelumbonaceae</taxon>
        <taxon>Nelumbo</taxon>
    </lineage>
</organism>
<sequence>MEVVDAEILDPLEVRFSDLKLLSSSSSRASSSLSSAELERLESISRAIMETLGPSGPGFLTISGVPKASELRRILLPLARKLALLSNDDRRRILKDHNLGSDVPLKNLNRTVSSFALQLRYVGDPTSEHTLSEKNYTNQESHFSEEENPIGGKSIFEDNEFKNLGSIFKELGFCMMELGFHLARVCDKAIGSQELEESLLESCSAKGRLIHYHSTLDNFLLKEAGRKRSTKLSAKCQFQSPCGSIDSGSCGRNKKNSVEFSKSERNVDQDQSCRTSLSDLWQQWHYDYGIFTVLTAPMFISAWHPPTTEAKDGVCVETQQECLPPDGHTYLQIFDPNKNSLLVVRSSPENIIIQVGESADILSKGKLRSALHSVCRPIQQENISRETFVVFMQPSWSKTFSGFSRENVTVHSNCSGSYDEKIHLAKQEEHQLIQEIQKIVPPLSSRFKDGMTFAEFSRETTKQYYGGSGLQSNR</sequence>
<dbReference type="InParanoid" id="A0A1U8AAP5"/>
<dbReference type="RefSeq" id="XP_010259132.1">
    <property type="nucleotide sequence ID" value="XM_010260830.2"/>
</dbReference>
<dbReference type="OrthoDB" id="438224at2759"/>
<dbReference type="PANTHER" id="PTHR48253">
    <property type="match status" value="1"/>
</dbReference>
<evidence type="ECO:0000313" key="2">
    <source>
        <dbReference type="RefSeq" id="XP_010259132.1"/>
    </source>
</evidence>
<dbReference type="Gene3D" id="2.60.120.330">
    <property type="entry name" value="B-lactam Antibiotic, Isopenicillin N Synthase, Chain"/>
    <property type="match status" value="1"/>
</dbReference>
<gene>
    <name evidence="2" type="primary">LOC104598657</name>
</gene>
<dbReference type="FunCoup" id="A0A1U8AAP5">
    <property type="interactions" value="1506"/>
</dbReference>
<dbReference type="Proteomes" id="UP000189703">
    <property type="component" value="Unplaced"/>
</dbReference>
<dbReference type="OMA" id="RLAVMDH"/>
<dbReference type="GeneID" id="104598657"/>
<dbReference type="eggNOG" id="ENOG502QTB1">
    <property type="taxonomic scope" value="Eukaryota"/>
</dbReference>
<dbReference type="AlphaFoldDB" id="A0A1U8AAP5"/>
<dbReference type="PANTHER" id="PTHR48253:SF2">
    <property type="entry name" value="ISOPENICILLIN N SYNTHASE-LIKE FE(2+) 2OG DIOXYGENASE DOMAIN-CONTAINING PROTEIN"/>
    <property type="match status" value="1"/>
</dbReference>
<dbReference type="SUPFAM" id="SSF51197">
    <property type="entry name" value="Clavaminate synthase-like"/>
    <property type="match status" value="1"/>
</dbReference>
<dbReference type="InterPro" id="IPR027443">
    <property type="entry name" value="IPNS-like_sf"/>
</dbReference>
<keyword evidence="1" id="KW-1185">Reference proteome</keyword>
<reference evidence="2" key="1">
    <citation type="submission" date="2025-08" db="UniProtKB">
        <authorList>
            <consortium name="RefSeq"/>
        </authorList>
    </citation>
    <scope>IDENTIFICATION</scope>
</reference>
<dbReference type="KEGG" id="nnu:104598657"/>
<name>A0A1U8AAP5_NELNU</name>
<protein>
    <submittedName>
        <fullName evidence="2">Uncharacterized protein LOC104598657</fullName>
    </submittedName>
</protein>
<proteinExistence type="predicted"/>
<accession>A0A1U8AAP5</accession>
<evidence type="ECO:0000313" key="1">
    <source>
        <dbReference type="Proteomes" id="UP000189703"/>
    </source>
</evidence>